<dbReference type="Pfam" id="PF16927">
    <property type="entry name" value="HisKA_7TM"/>
    <property type="match status" value="1"/>
</dbReference>
<dbReference type="NCBIfam" id="TIGR00254">
    <property type="entry name" value="GGDEF"/>
    <property type="match status" value="1"/>
</dbReference>
<dbReference type="GO" id="GO:0052621">
    <property type="term" value="F:diguanylate cyclase activity"/>
    <property type="evidence" value="ECO:0007669"/>
    <property type="project" value="TreeGrafter"/>
</dbReference>
<keyword evidence="2" id="KW-1133">Transmembrane helix</keyword>
<keyword evidence="2" id="KW-0472">Membrane</keyword>
<dbReference type="InterPro" id="IPR029787">
    <property type="entry name" value="Nucleotide_cyclase"/>
</dbReference>
<dbReference type="Pfam" id="PF00990">
    <property type="entry name" value="GGDEF"/>
    <property type="match status" value="1"/>
</dbReference>
<feature type="coiled-coil region" evidence="1">
    <location>
        <begin position="347"/>
        <end position="388"/>
    </location>
</feature>
<comment type="caution">
    <text evidence="4">The sequence shown here is derived from an EMBL/GenBank/DDBJ whole genome shotgun (WGS) entry which is preliminary data.</text>
</comment>
<dbReference type="InterPro" id="IPR043128">
    <property type="entry name" value="Rev_trsase/Diguanyl_cyclase"/>
</dbReference>
<evidence type="ECO:0000256" key="1">
    <source>
        <dbReference type="SAM" id="Coils"/>
    </source>
</evidence>
<dbReference type="SUPFAM" id="SSF55073">
    <property type="entry name" value="Nucleotide cyclase"/>
    <property type="match status" value="1"/>
</dbReference>
<dbReference type="FunFam" id="3.30.70.270:FF:000001">
    <property type="entry name" value="Diguanylate cyclase domain protein"/>
    <property type="match status" value="1"/>
</dbReference>
<dbReference type="CDD" id="cd01949">
    <property type="entry name" value="GGDEF"/>
    <property type="match status" value="1"/>
</dbReference>
<dbReference type="PANTHER" id="PTHR45138:SF9">
    <property type="entry name" value="DIGUANYLATE CYCLASE DGCM-RELATED"/>
    <property type="match status" value="1"/>
</dbReference>
<feature type="transmembrane region" description="Helical" evidence="2">
    <location>
        <begin position="14"/>
        <end position="33"/>
    </location>
</feature>
<gene>
    <name evidence="4" type="primary">pleD_2</name>
    <name evidence="4" type="ORF">Psch_01703</name>
</gene>
<dbReference type="GO" id="GO:0006355">
    <property type="term" value="P:regulation of DNA-templated transcription"/>
    <property type="evidence" value="ECO:0007669"/>
    <property type="project" value="InterPro"/>
</dbReference>
<feature type="transmembrane region" description="Helical" evidence="2">
    <location>
        <begin position="40"/>
        <end position="59"/>
    </location>
</feature>
<dbReference type="Gene3D" id="3.30.450.20">
    <property type="entry name" value="PAS domain"/>
    <property type="match status" value="1"/>
</dbReference>
<feature type="transmembrane region" description="Helical" evidence="2">
    <location>
        <begin position="207"/>
        <end position="227"/>
    </location>
</feature>
<dbReference type="SMART" id="SM00267">
    <property type="entry name" value="GGDEF"/>
    <property type="match status" value="1"/>
</dbReference>
<reference evidence="4 5" key="1">
    <citation type="journal article" date="2018" name="Environ. Microbiol.">
        <title>Novel energy conservation strategies and behaviour of Pelotomaculum schinkii driving syntrophic propionate catabolism.</title>
        <authorList>
            <person name="Hidalgo-Ahumada C.A.P."/>
            <person name="Nobu M.K."/>
            <person name="Narihiro T."/>
            <person name="Tamaki H."/>
            <person name="Liu W.T."/>
            <person name="Kamagata Y."/>
            <person name="Stams A.J.M."/>
            <person name="Imachi H."/>
            <person name="Sousa D.Z."/>
        </authorList>
    </citation>
    <scope>NUCLEOTIDE SEQUENCE [LARGE SCALE GENOMIC DNA]</scope>
    <source>
        <strain evidence="4 5">HH</strain>
    </source>
</reference>
<name>A0A4Y7RGL2_9FIRM</name>
<dbReference type="InterPro" id="IPR000160">
    <property type="entry name" value="GGDEF_dom"/>
</dbReference>
<dbReference type="InterPro" id="IPR031621">
    <property type="entry name" value="HisKA_7TM"/>
</dbReference>
<dbReference type="EMBL" id="QFGA01000001">
    <property type="protein sequence ID" value="TEB08148.1"/>
    <property type="molecule type" value="Genomic_DNA"/>
</dbReference>
<dbReference type="Pfam" id="PF00989">
    <property type="entry name" value="PAS"/>
    <property type="match status" value="1"/>
</dbReference>
<evidence type="ECO:0000313" key="4">
    <source>
        <dbReference type="EMBL" id="TEB08148.1"/>
    </source>
</evidence>
<feature type="transmembrane region" description="Helical" evidence="2">
    <location>
        <begin position="102"/>
        <end position="122"/>
    </location>
</feature>
<keyword evidence="1" id="KW-0175">Coiled coil</keyword>
<keyword evidence="2" id="KW-0812">Transmembrane</keyword>
<dbReference type="SUPFAM" id="SSF55785">
    <property type="entry name" value="PYP-like sensor domain (PAS domain)"/>
    <property type="match status" value="1"/>
</dbReference>
<feature type="transmembrane region" description="Helical" evidence="2">
    <location>
        <begin position="177"/>
        <end position="201"/>
    </location>
</feature>
<dbReference type="Gene3D" id="3.30.70.270">
    <property type="match status" value="1"/>
</dbReference>
<feature type="domain" description="GGDEF" evidence="3">
    <location>
        <begin position="419"/>
        <end position="558"/>
    </location>
</feature>
<dbReference type="Proteomes" id="UP000298324">
    <property type="component" value="Unassembled WGS sequence"/>
</dbReference>
<dbReference type="InterPro" id="IPR050469">
    <property type="entry name" value="Diguanylate_Cyclase"/>
</dbReference>
<protein>
    <submittedName>
        <fullName evidence="4">Response regulator PleD</fullName>
    </submittedName>
</protein>
<dbReference type="PANTHER" id="PTHR45138">
    <property type="entry name" value="REGULATORY COMPONENTS OF SENSORY TRANSDUCTION SYSTEM"/>
    <property type="match status" value="1"/>
</dbReference>
<sequence length="558" mass="62969">MKEVNQMLPVWMDFYLFCILLALFIYALTVNNITTLHKAYLAFHSLMMLWPSCNFIINITPDQQLQWFFLNVAFIGLSFLGFGWLMFSLVLTRKFYGLKRSFFYLSAAPAVLCSILATTNPWHFMFTQSSGGGWAVRTYGSLFWFFFISGLGYLLVSTVLIFKTAVNAAEGNMKKQVSLCMWGVVILIIFSQLDILFNVAFFPLFGVVPGLTSCGIVLSAVCFVIAINRYDLFRIVNIAQREVIDSMAIGMFVIDKDGIILDLNKSATRFLKTQAGRNFEMKGLLQLSEADGPDSIFLEEYNTNKLKSLQAEVKIIGEQTVHVSIHVSPVLDGKKNLLGRIITLNDVTELRSLLEQNNENNAILRQQNEELLRIQEELYDVNQKLEKATITDDLTDCYNKRYLMQQVAYEILVSQRYNIPFSILLIDVDNFKLINDAYGHLIGDNVLRSVVEAIKSKLRRSDILARFGGDEFIIYVPNTDRKGAVILAEKVRSAIENQWISSSRGDLRVTVSVGLVSVKAGAGIFGSPEDFLEELLARTDRALYDSKANGRNCVVSAE</sequence>
<dbReference type="InterPro" id="IPR035965">
    <property type="entry name" value="PAS-like_dom_sf"/>
</dbReference>
<evidence type="ECO:0000313" key="5">
    <source>
        <dbReference type="Proteomes" id="UP000298324"/>
    </source>
</evidence>
<evidence type="ECO:0000256" key="2">
    <source>
        <dbReference type="SAM" id="Phobius"/>
    </source>
</evidence>
<keyword evidence="5" id="KW-1185">Reference proteome</keyword>
<proteinExistence type="predicted"/>
<accession>A0A4Y7RGL2</accession>
<evidence type="ECO:0000259" key="3">
    <source>
        <dbReference type="PROSITE" id="PS50887"/>
    </source>
</evidence>
<feature type="transmembrane region" description="Helical" evidence="2">
    <location>
        <begin position="142"/>
        <end position="165"/>
    </location>
</feature>
<dbReference type="InterPro" id="IPR013767">
    <property type="entry name" value="PAS_fold"/>
</dbReference>
<dbReference type="PROSITE" id="PS50887">
    <property type="entry name" value="GGDEF"/>
    <property type="match status" value="1"/>
</dbReference>
<dbReference type="AlphaFoldDB" id="A0A4Y7RGL2"/>
<organism evidence="4 5">
    <name type="scientific">Pelotomaculum schinkii</name>
    <dbReference type="NCBI Taxonomy" id="78350"/>
    <lineage>
        <taxon>Bacteria</taxon>
        <taxon>Bacillati</taxon>
        <taxon>Bacillota</taxon>
        <taxon>Clostridia</taxon>
        <taxon>Eubacteriales</taxon>
        <taxon>Desulfotomaculaceae</taxon>
        <taxon>Pelotomaculum</taxon>
    </lineage>
</organism>
<feature type="transmembrane region" description="Helical" evidence="2">
    <location>
        <begin position="65"/>
        <end position="90"/>
    </location>
</feature>